<accession>A0A395RTA7</accession>
<dbReference type="AlphaFoldDB" id="A0A395RTA7"/>
<proteinExistence type="predicted"/>
<feature type="compositionally biased region" description="Acidic residues" evidence="1">
    <location>
        <begin position="275"/>
        <end position="292"/>
    </location>
</feature>
<name>A0A395RTA7_9HYPO</name>
<evidence type="ECO:0000313" key="3">
    <source>
        <dbReference type="Proteomes" id="UP000266234"/>
    </source>
</evidence>
<reference evidence="2 3" key="1">
    <citation type="journal article" date="2018" name="PLoS Pathog.">
        <title>Evolution of structural diversity of trichothecenes, a family of toxins produced by plant pathogenic and entomopathogenic fungi.</title>
        <authorList>
            <person name="Proctor R.H."/>
            <person name="McCormick S.P."/>
            <person name="Kim H.S."/>
            <person name="Cardoza R.E."/>
            <person name="Stanley A.M."/>
            <person name="Lindo L."/>
            <person name="Kelly A."/>
            <person name="Brown D.W."/>
            <person name="Lee T."/>
            <person name="Vaughan M.M."/>
            <person name="Alexander N.J."/>
            <person name="Busman M."/>
            <person name="Gutierrez S."/>
        </authorList>
    </citation>
    <scope>NUCLEOTIDE SEQUENCE [LARGE SCALE GENOMIC DNA]</scope>
    <source>
        <strain evidence="2 3">NRRL 20695</strain>
    </source>
</reference>
<comment type="caution">
    <text evidence="2">The sequence shown here is derived from an EMBL/GenBank/DDBJ whole genome shotgun (WGS) entry which is preliminary data.</text>
</comment>
<keyword evidence="3" id="KW-1185">Reference proteome</keyword>
<protein>
    <submittedName>
        <fullName evidence="2">C2h2 and c2hc zinc finger</fullName>
    </submittedName>
</protein>
<evidence type="ECO:0000313" key="2">
    <source>
        <dbReference type="EMBL" id="RGP63341.1"/>
    </source>
</evidence>
<dbReference type="EMBL" id="PXOG01000273">
    <property type="protein sequence ID" value="RGP63341.1"/>
    <property type="molecule type" value="Genomic_DNA"/>
</dbReference>
<sequence length="292" mass="33215">METDETVKIANLTRKTGVPGTDFQYQLWNDRLDSFRQQAFGQDLSSPPTLIQLQLFLHAVPKVIKGQSDDGSVSFTYVKTGLSIIKKNLAFQYKEFKLDEYDEAHLKNTLENLVQDGVLTKEPTRDDKHWVTGDIIGKMIKAMLEDGVNNGTMSWNALIMKTVSLLLQSITGGRSGDIRQSHLYQDSECLQWKHISISLDQDDSLFRATIDLVYTKGFRNNPGHTRSIEVKKFTEPQLNCLCPIKLLLCRRQRTAPENMRRQPRIRPYVPPQTEPQEEDGQGEDDVDTAAAD</sequence>
<feature type="region of interest" description="Disordered" evidence="1">
    <location>
        <begin position="257"/>
        <end position="292"/>
    </location>
</feature>
<gene>
    <name evidence="2" type="ORF">FLONG3_9902</name>
</gene>
<dbReference type="STRING" id="694270.A0A395RTA7"/>
<evidence type="ECO:0000256" key="1">
    <source>
        <dbReference type="SAM" id="MobiDB-lite"/>
    </source>
</evidence>
<dbReference type="Proteomes" id="UP000266234">
    <property type="component" value="Unassembled WGS sequence"/>
</dbReference>
<organism evidence="2 3">
    <name type="scientific">Fusarium longipes</name>
    <dbReference type="NCBI Taxonomy" id="694270"/>
    <lineage>
        <taxon>Eukaryota</taxon>
        <taxon>Fungi</taxon>
        <taxon>Dikarya</taxon>
        <taxon>Ascomycota</taxon>
        <taxon>Pezizomycotina</taxon>
        <taxon>Sordariomycetes</taxon>
        <taxon>Hypocreomycetidae</taxon>
        <taxon>Hypocreales</taxon>
        <taxon>Nectriaceae</taxon>
        <taxon>Fusarium</taxon>
    </lineage>
</organism>
<dbReference type="OrthoDB" id="5106410at2759"/>